<protein>
    <submittedName>
        <fullName evidence="3">ATP-dependent endonuclease</fullName>
    </submittedName>
</protein>
<dbReference type="Gene3D" id="3.40.50.300">
    <property type="entry name" value="P-loop containing nucleotide triphosphate hydrolases"/>
    <property type="match status" value="1"/>
</dbReference>
<dbReference type="InterPro" id="IPR027417">
    <property type="entry name" value="P-loop_NTPase"/>
</dbReference>
<dbReference type="Proteomes" id="UP000297149">
    <property type="component" value="Chromosome"/>
</dbReference>
<dbReference type="GO" id="GO:0004519">
    <property type="term" value="F:endonuclease activity"/>
    <property type="evidence" value="ECO:0007669"/>
    <property type="project" value="UniProtKB-KW"/>
</dbReference>
<dbReference type="EMBL" id="CP039396">
    <property type="protein sequence ID" value="QCD42391.1"/>
    <property type="molecule type" value="Genomic_DNA"/>
</dbReference>
<dbReference type="Pfam" id="PF13175">
    <property type="entry name" value="AAA_15"/>
    <property type="match status" value="1"/>
</dbReference>
<feature type="domain" description="OLD protein-like TOPRIM" evidence="2">
    <location>
        <begin position="489"/>
        <end position="551"/>
    </location>
</feature>
<name>A0A4P7W394_9BACT</name>
<dbReference type="InterPro" id="IPR041685">
    <property type="entry name" value="AAA_GajA/Old/RecF-like"/>
</dbReference>
<keyword evidence="3" id="KW-0378">Hydrolase</keyword>
<proteinExistence type="predicted"/>
<accession>A0A4P7W394</accession>
<evidence type="ECO:0000313" key="3">
    <source>
        <dbReference type="EMBL" id="QCD42391.1"/>
    </source>
</evidence>
<keyword evidence="3" id="KW-0255">Endonuclease</keyword>
<dbReference type="CDD" id="cd01026">
    <property type="entry name" value="TOPRIM_OLD"/>
    <property type="match status" value="1"/>
</dbReference>
<dbReference type="InterPro" id="IPR051396">
    <property type="entry name" value="Bact_Antivir_Def_Nuclease"/>
</dbReference>
<dbReference type="AlphaFoldDB" id="A0A4P7W394"/>
<gene>
    <name evidence="3" type="ORF">E7747_08905</name>
</gene>
<sequence>MRIQSVHIRNFRKLKNCHIDFGERETVFVGANNSGKTSAISAIVWFLKNTEKFTLKEFTATNWALIDAIGEKWLENDTVDEALLDSHKWDDIVPSMDVWIQVNDGEQYRVNHLIPSLSTWDGKVVGVRGQYVPKDVTTLYTDYKKAKIKANFLESTEEYAKAYSPELYPRNLCDFLGKGANLRKYFDVKYYIIDYALDPDDEERVQSTPDDELGFNPLDKLIRVDTILASRDFSDPEGQTDNDIDTLSRQFQQYYKSRCLEEDDLTSDDLVLIGGITKANETYDEKLRRTFKDPVGELKNINYPGFQNPMIRISSKIQIEEAIKHDSAVQFAIHGLEGLTLPEKYNGLGYRNLISIYLKLIDFRDRWLRELSEDEKIEPIHVVFVEEPEAHLHAQAQQVFVKKAFEALCNNKLIEDNPWLCTQLVLSTHSNHVVNELDLNCMRYFRRVMDADDKLPISKVVNLSSTFGSDKETQQFVTRYIRLTHYDIFFSDATILVEGPAEKILVPGFLSKVGMDSHYISVIEVNGRHAHRFRKLIERLGIATLIVTDIDATETKIGVDGKETHPAVITAKGSGYNTGNPSILDWLPEKEQIDDLLVLDDKEKLINNVRIAYQTPVKVKWNKDDDTETEICPYTFEDALIFTNLELFRTEGLKKMGTITTVANLLKNSNSAKELQEKIFKKLEIKGGFSKADFAISLLYNVKLIDNLIPPKYIQEGLDWIKAYLDSKENKNGK</sequence>
<dbReference type="Pfam" id="PF20469">
    <property type="entry name" value="OLD-like_TOPRIM"/>
    <property type="match status" value="1"/>
</dbReference>
<dbReference type="SUPFAM" id="SSF52540">
    <property type="entry name" value="P-loop containing nucleoside triphosphate hydrolases"/>
    <property type="match status" value="1"/>
</dbReference>
<keyword evidence="4" id="KW-1185">Reference proteome</keyword>
<evidence type="ECO:0000313" key="4">
    <source>
        <dbReference type="Proteomes" id="UP000297149"/>
    </source>
</evidence>
<dbReference type="PANTHER" id="PTHR43581:SF2">
    <property type="entry name" value="EXCINUCLEASE ATPASE SUBUNIT"/>
    <property type="match status" value="1"/>
</dbReference>
<evidence type="ECO:0000259" key="1">
    <source>
        <dbReference type="Pfam" id="PF13175"/>
    </source>
</evidence>
<dbReference type="RefSeq" id="WP_136415520.1">
    <property type="nucleotide sequence ID" value="NZ_CP039396.1"/>
</dbReference>
<dbReference type="KEGG" id="ddb:E7747_08905"/>
<keyword evidence="3" id="KW-0540">Nuclease</keyword>
<feature type="domain" description="Endonuclease GajA/Old nuclease/RecF-like AAA" evidence="1">
    <location>
        <begin position="1"/>
        <end position="434"/>
    </location>
</feature>
<reference evidence="4" key="1">
    <citation type="submission" date="2019-02" db="EMBL/GenBank/DDBJ databases">
        <title>Isolation and identification of novel species under the genus Muribaculum.</title>
        <authorList>
            <person name="Miyake S."/>
            <person name="Ding Y."/>
            <person name="Low A."/>
            <person name="Soh M."/>
            <person name="Seedorf H."/>
        </authorList>
    </citation>
    <scope>NUCLEOTIDE SEQUENCE [LARGE SCALE GENOMIC DNA]</scope>
    <source>
        <strain evidence="4">H5</strain>
    </source>
</reference>
<evidence type="ECO:0000259" key="2">
    <source>
        <dbReference type="Pfam" id="PF20469"/>
    </source>
</evidence>
<organism evidence="3 4">
    <name type="scientific">Duncaniella dubosii</name>
    <dbReference type="NCBI Taxonomy" id="2518971"/>
    <lineage>
        <taxon>Bacteria</taxon>
        <taxon>Pseudomonadati</taxon>
        <taxon>Bacteroidota</taxon>
        <taxon>Bacteroidia</taxon>
        <taxon>Bacteroidales</taxon>
        <taxon>Muribaculaceae</taxon>
        <taxon>Duncaniella</taxon>
    </lineage>
</organism>
<dbReference type="InterPro" id="IPR034139">
    <property type="entry name" value="TOPRIM_OLD"/>
</dbReference>
<dbReference type="PANTHER" id="PTHR43581">
    <property type="entry name" value="ATP/GTP PHOSPHATASE"/>
    <property type="match status" value="1"/>
</dbReference>